<dbReference type="Proteomes" id="UP000054279">
    <property type="component" value="Unassembled WGS sequence"/>
</dbReference>
<gene>
    <name evidence="1" type="ORF">M422DRAFT_49070</name>
</gene>
<dbReference type="OrthoDB" id="6845681at2759"/>
<sequence>MSSDKKAAFIYNNHLYFFSGPKYVIIALSPEQRVVRGPGDIKEDWTAFKHTGFSHIDCILPVHDALYPGEFYVFSGDKYIWMKLDGAEPINPVNSVQRSEVRSVSTNWSSLNKAGWNSVDAALLNIQKSGKSEKSPQEAFFWKNDHCINITYIPGEDDGQTTIVGPLKSEQMWSSFKSENIVSMSTVFKDVDPTKFWVFYDNRSVIQVKYDGKTGSGSDWVELGKADVVHYFPALKDAFYPVQ</sequence>
<accession>A0A0C9V106</accession>
<dbReference type="InterPro" id="IPR036375">
    <property type="entry name" value="Hemopexin-like_dom_sf"/>
</dbReference>
<dbReference type="AlphaFoldDB" id="A0A0C9V106"/>
<evidence type="ECO:0000313" key="1">
    <source>
        <dbReference type="EMBL" id="KIJ40754.1"/>
    </source>
</evidence>
<dbReference type="Gene3D" id="2.110.10.10">
    <property type="entry name" value="Hemopexin-like domain"/>
    <property type="match status" value="1"/>
</dbReference>
<dbReference type="SUPFAM" id="SSF50923">
    <property type="entry name" value="Hemopexin-like domain"/>
    <property type="match status" value="1"/>
</dbReference>
<name>A0A0C9V106_SPHS4</name>
<protein>
    <submittedName>
        <fullName evidence="1">Unplaced genomic scaffold SPHSTscaffold_67, whole genome shotgun sequence</fullName>
    </submittedName>
</protein>
<dbReference type="HOGENOM" id="CLU_1143157_0_0_1"/>
<reference evidence="1 2" key="1">
    <citation type="submission" date="2014-06" db="EMBL/GenBank/DDBJ databases">
        <title>Evolutionary Origins and Diversification of the Mycorrhizal Mutualists.</title>
        <authorList>
            <consortium name="DOE Joint Genome Institute"/>
            <consortium name="Mycorrhizal Genomics Consortium"/>
            <person name="Kohler A."/>
            <person name="Kuo A."/>
            <person name="Nagy L.G."/>
            <person name="Floudas D."/>
            <person name="Copeland A."/>
            <person name="Barry K.W."/>
            <person name="Cichocki N."/>
            <person name="Veneault-Fourrey C."/>
            <person name="LaButti K."/>
            <person name="Lindquist E.A."/>
            <person name="Lipzen A."/>
            <person name="Lundell T."/>
            <person name="Morin E."/>
            <person name="Murat C."/>
            <person name="Riley R."/>
            <person name="Ohm R."/>
            <person name="Sun H."/>
            <person name="Tunlid A."/>
            <person name="Henrissat B."/>
            <person name="Grigoriev I.V."/>
            <person name="Hibbett D.S."/>
            <person name="Martin F."/>
        </authorList>
    </citation>
    <scope>NUCLEOTIDE SEQUENCE [LARGE SCALE GENOMIC DNA]</scope>
    <source>
        <strain evidence="1 2">SS14</strain>
    </source>
</reference>
<keyword evidence="2" id="KW-1185">Reference proteome</keyword>
<proteinExistence type="predicted"/>
<evidence type="ECO:0000313" key="2">
    <source>
        <dbReference type="Proteomes" id="UP000054279"/>
    </source>
</evidence>
<organism evidence="1 2">
    <name type="scientific">Sphaerobolus stellatus (strain SS14)</name>
    <dbReference type="NCBI Taxonomy" id="990650"/>
    <lineage>
        <taxon>Eukaryota</taxon>
        <taxon>Fungi</taxon>
        <taxon>Dikarya</taxon>
        <taxon>Basidiomycota</taxon>
        <taxon>Agaricomycotina</taxon>
        <taxon>Agaricomycetes</taxon>
        <taxon>Phallomycetidae</taxon>
        <taxon>Geastrales</taxon>
        <taxon>Sphaerobolaceae</taxon>
        <taxon>Sphaerobolus</taxon>
    </lineage>
</organism>
<dbReference type="EMBL" id="KN837142">
    <property type="protein sequence ID" value="KIJ40754.1"/>
    <property type="molecule type" value="Genomic_DNA"/>
</dbReference>